<dbReference type="PROSITE" id="PS50835">
    <property type="entry name" value="IG_LIKE"/>
    <property type="match status" value="1"/>
</dbReference>
<protein>
    <recommendedName>
        <fullName evidence="1">Ig-like domain-containing protein</fullName>
    </recommendedName>
</protein>
<dbReference type="InterPro" id="IPR036179">
    <property type="entry name" value="Ig-like_dom_sf"/>
</dbReference>
<reference evidence="2" key="2">
    <citation type="journal article" date="2018" name="Nature">
        <title>A major lineage of non-tailed dsDNA viruses as unrecognized killers of marine bacteria.</title>
        <authorList>
            <person name="Kauffman K.M."/>
            <person name="Hussain F.A."/>
            <person name="Yang J."/>
            <person name="Arevalo P."/>
            <person name="Brown J.M."/>
            <person name="Chang W.K."/>
            <person name="VanInsberghe D."/>
            <person name="Elsherbini J."/>
            <person name="Sharma R.S."/>
            <person name="Cutler M.B."/>
            <person name="Kelly L."/>
            <person name="Polz M.F."/>
        </authorList>
    </citation>
    <scope>NUCLEOTIDE SEQUENCE</scope>
    <source>
        <strain evidence="2">10N.222.46.E12</strain>
    </source>
</reference>
<dbReference type="InterPro" id="IPR007110">
    <property type="entry name" value="Ig-like_dom"/>
</dbReference>
<dbReference type="AlphaFoldDB" id="A0A7Z1S4J1"/>
<gene>
    <name evidence="2" type="ORF">BCS90_09685</name>
</gene>
<dbReference type="Gene3D" id="2.60.40.10">
    <property type="entry name" value="Immunoglobulins"/>
    <property type="match status" value="1"/>
</dbReference>
<comment type="caution">
    <text evidence="2">The sequence shown here is derived from an EMBL/GenBank/DDBJ whole genome shotgun (WGS) entry which is preliminary data.</text>
</comment>
<reference evidence="2" key="1">
    <citation type="submission" date="2016-07" db="EMBL/GenBank/DDBJ databases">
        <authorList>
            <person name="Kauffman K."/>
            <person name="Arevalo P."/>
            <person name="Polz M.F."/>
        </authorList>
    </citation>
    <scope>NUCLEOTIDE SEQUENCE</scope>
    <source>
        <strain evidence="2">10N.222.46.E12</strain>
    </source>
</reference>
<dbReference type="SUPFAM" id="SSF48726">
    <property type="entry name" value="Immunoglobulin"/>
    <property type="match status" value="1"/>
</dbReference>
<name>A0A7Z1S4J1_9VIBR</name>
<evidence type="ECO:0000313" key="2">
    <source>
        <dbReference type="EMBL" id="PMP32996.1"/>
    </source>
</evidence>
<organism evidence="2">
    <name type="scientific">Vibrio cyclitrophicus</name>
    <dbReference type="NCBI Taxonomy" id="47951"/>
    <lineage>
        <taxon>Bacteria</taxon>
        <taxon>Pseudomonadati</taxon>
        <taxon>Pseudomonadota</taxon>
        <taxon>Gammaproteobacteria</taxon>
        <taxon>Vibrionales</taxon>
        <taxon>Vibrionaceae</taxon>
        <taxon>Vibrio</taxon>
    </lineage>
</organism>
<accession>A0A7Z1S4J1</accession>
<dbReference type="EMBL" id="MDBS01000003">
    <property type="protein sequence ID" value="PMP32996.1"/>
    <property type="molecule type" value="Genomic_DNA"/>
</dbReference>
<feature type="domain" description="Ig-like" evidence="1">
    <location>
        <begin position="34"/>
        <end position="116"/>
    </location>
</feature>
<proteinExistence type="predicted"/>
<dbReference type="InterPro" id="IPR013783">
    <property type="entry name" value="Ig-like_fold"/>
</dbReference>
<evidence type="ECO:0000259" key="1">
    <source>
        <dbReference type="PROSITE" id="PS50835"/>
    </source>
</evidence>
<dbReference type="RefSeq" id="WP_102387536.1">
    <property type="nucleotide sequence ID" value="NZ_CP170590.1"/>
</dbReference>
<sequence>MAINLEGTALRVLTLEATNFETVTLDGVVFARKPTITTQPVGGTINDNQSHAMSVVADGLGTALTYQWFMDGGAISGATGASHTFTPAGDTTNRTFFCQVAGFGGGNTQTSTVTVTVNPSWVATTTFTKGHNPMAPGFLEVWGYDTFFEPAIGNINPNPPTGQTMNYLALASSLVGEDNQEMVTIGNISPPSGSRVVIELSATESYTCPHQSDWTYTIPAALRSWIRNQQASAIRLSYFASLAAQEENDPFLEHETADEYHMRLGVHESQRPELYTHFTEQEKRHD</sequence>